<dbReference type="EnsemblMetazoa" id="CapteT206774">
    <property type="protein sequence ID" value="CapteP206774"/>
    <property type="gene ID" value="CapteG206774"/>
</dbReference>
<accession>R7U5T7</accession>
<dbReference type="GO" id="GO:0016020">
    <property type="term" value="C:membrane"/>
    <property type="evidence" value="ECO:0007669"/>
    <property type="project" value="UniProtKB-SubCell"/>
</dbReference>
<dbReference type="Pfam" id="PF07690">
    <property type="entry name" value="MFS_1"/>
    <property type="match status" value="1"/>
</dbReference>
<reference evidence="6" key="1">
    <citation type="submission" date="2012-12" db="EMBL/GenBank/DDBJ databases">
        <authorList>
            <person name="Hellsten U."/>
            <person name="Grimwood J."/>
            <person name="Chapman J.A."/>
            <person name="Shapiro H."/>
            <person name="Aerts A."/>
            <person name="Otillar R.P."/>
            <person name="Terry A.Y."/>
            <person name="Boore J.L."/>
            <person name="Simakov O."/>
            <person name="Marletaz F."/>
            <person name="Cho S.-J."/>
            <person name="Edsinger-Gonzales E."/>
            <person name="Havlak P."/>
            <person name="Kuo D.-H."/>
            <person name="Larsson T."/>
            <person name="Lv J."/>
            <person name="Arendt D."/>
            <person name="Savage R."/>
            <person name="Osoegawa K."/>
            <person name="de Jong P."/>
            <person name="Lindberg D.R."/>
            <person name="Seaver E.C."/>
            <person name="Weisblat D.A."/>
            <person name="Putnam N.H."/>
            <person name="Grigoriev I.V."/>
            <person name="Rokhsar D.S."/>
        </authorList>
    </citation>
    <scope>NUCLEOTIDE SEQUENCE</scope>
    <source>
        <strain evidence="6">I ESC-2004</strain>
    </source>
</reference>
<dbReference type="OMA" id="AVNVICI"/>
<feature type="transmembrane region" description="Helical" evidence="2">
    <location>
        <begin position="92"/>
        <end position="116"/>
    </location>
</feature>
<feature type="transmembrane region" description="Helical" evidence="2">
    <location>
        <begin position="294"/>
        <end position="312"/>
    </location>
</feature>
<dbReference type="CDD" id="cd17352">
    <property type="entry name" value="MFS_MCT_SLC16"/>
    <property type="match status" value="1"/>
</dbReference>
<dbReference type="PROSITE" id="PS50850">
    <property type="entry name" value="MFS"/>
    <property type="match status" value="1"/>
</dbReference>
<dbReference type="SUPFAM" id="SSF103473">
    <property type="entry name" value="MFS general substrate transporter"/>
    <property type="match status" value="1"/>
</dbReference>
<keyword evidence="2" id="KW-0472">Membrane</keyword>
<dbReference type="OrthoDB" id="6509908at2759"/>
<evidence type="ECO:0000313" key="6">
    <source>
        <dbReference type="Proteomes" id="UP000014760"/>
    </source>
</evidence>
<organism evidence="4">
    <name type="scientific">Capitella teleta</name>
    <name type="common">Polychaete worm</name>
    <dbReference type="NCBI Taxonomy" id="283909"/>
    <lineage>
        <taxon>Eukaryota</taxon>
        <taxon>Metazoa</taxon>
        <taxon>Spiralia</taxon>
        <taxon>Lophotrochozoa</taxon>
        <taxon>Annelida</taxon>
        <taxon>Polychaeta</taxon>
        <taxon>Sedentaria</taxon>
        <taxon>Scolecida</taxon>
        <taxon>Capitellidae</taxon>
        <taxon>Capitella</taxon>
    </lineage>
</organism>
<dbReference type="Proteomes" id="UP000014760">
    <property type="component" value="Unassembled WGS sequence"/>
</dbReference>
<dbReference type="EMBL" id="KB305044">
    <property type="protein sequence ID" value="ELU01426.1"/>
    <property type="molecule type" value="Genomic_DNA"/>
</dbReference>
<dbReference type="AlphaFoldDB" id="R7U5T7"/>
<keyword evidence="6" id="KW-1185">Reference proteome</keyword>
<reference evidence="4 6" key="2">
    <citation type="journal article" date="2013" name="Nature">
        <title>Insights into bilaterian evolution from three spiralian genomes.</title>
        <authorList>
            <person name="Simakov O."/>
            <person name="Marletaz F."/>
            <person name="Cho S.J."/>
            <person name="Edsinger-Gonzales E."/>
            <person name="Havlak P."/>
            <person name="Hellsten U."/>
            <person name="Kuo D.H."/>
            <person name="Larsson T."/>
            <person name="Lv J."/>
            <person name="Arendt D."/>
            <person name="Savage R."/>
            <person name="Osoegawa K."/>
            <person name="de Jong P."/>
            <person name="Grimwood J."/>
            <person name="Chapman J.A."/>
            <person name="Shapiro H."/>
            <person name="Aerts A."/>
            <person name="Otillar R.P."/>
            <person name="Terry A.Y."/>
            <person name="Boore J.L."/>
            <person name="Grigoriev I.V."/>
            <person name="Lindberg D.R."/>
            <person name="Seaver E.C."/>
            <person name="Weisblat D.A."/>
            <person name="Putnam N.H."/>
            <person name="Rokhsar D.S."/>
        </authorList>
    </citation>
    <scope>NUCLEOTIDE SEQUENCE</scope>
    <source>
        <strain evidence="4 6">I ESC-2004</strain>
    </source>
</reference>
<feature type="transmembrane region" description="Helical" evidence="2">
    <location>
        <begin position="260"/>
        <end position="282"/>
    </location>
</feature>
<feature type="transmembrane region" description="Helical" evidence="2">
    <location>
        <begin position="58"/>
        <end position="80"/>
    </location>
</feature>
<evidence type="ECO:0000313" key="4">
    <source>
        <dbReference type="EMBL" id="ELU01426.1"/>
    </source>
</evidence>
<feature type="transmembrane region" description="Helical" evidence="2">
    <location>
        <begin position="30"/>
        <end position="52"/>
    </location>
</feature>
<keyword evidence="2" id="KW-1133">Transmembrane helix</keyword>
<dbReference type="GO" id="GO:0008028">
    <property type="term" value="F:monocarboxylic acid transmembrane transporter activity"/>
    <property type="evidence" value="ECO:0007669"/>
    <property type="project" value="TreeGrafter"/>
</dbReference>
<feature type="domain" description="Major facilitator superfamily (MFS) profile" evidence="3">
    <location>
        <begin position="1"/>
        <end position="348"/>
    </location>
</feature>
<dbReference type="InterPro" id="IPR011701">
    <property type="entry name" value="MFS"/>
</dbReference>
<keyword evidence="2" id="KW-0812">Transmembrane</keyword>
<dbReference type="PANTHER" id="PTHR11360:SF284">
    <property type="entry name" value="EG:103B4.3 PROTEIN-RELATED"/>
    <property type="match status" value="1"/>
</dbReference>
<dbReference type="InterPro" id="IPR020846">
    <property type="entry name" value="MFS_dom"/>
</dbReference>
<feature type="transmembrane region" description="Helical" evidence="2">
    <location>
        <begin position="170"/>
        <end position="191"/>
    </location>
</feature>
<protein>
    <recommendedName>
        <fullName evidence="3">Major facilitator superfamily (MFS) profile domain-containing protein</fullName>
    </recommendedName>
</protein>
<feature type="transmembrane region" description="Helical" evidence="2">
    <location>
        <begin position="324"/>
        <end position="346"/>
    </location>
</feature>
<dbReference type="InterPro" id="IPR036259">
    <property type="entry name" value="MFS_trans_sf"/>
</dbReference>
<dbReference type="EMBL" id="AMQN01009249">
    <property type="status" value="NOT_ANNOTATED_CDS"/>
    <property type="molecule type" value="Genomic_DNA"/>
</dbReference>
<evidence type="ECO:0000259" key="3">
    <source>
        <dbReference type="PROSITE" id="PS50850"/>
    </source>
</evidence>
<evidence type="ECO:0000256" key="1">
    <source>
        <dbReference type="ARBA" id="ARBA00004141"/>
    </source>
</evidence>
<dbReference type="HOGENOM" id="CLU_001265_59_1_1"/>
<dbReference type="PANTHER" id="PTHR11360">
    <property type="entry name" value="MONOCARBOXYLATE TRANSPORTER"/>
    <property type="match status" value="1"/>
</dbReference>
<evidence type="ECO:0000313" key="5">
    <source>
        <dbReference type="EnsemblMetazoa" id="CapteP206774"/>
    </source>
</evidence>
<dbReference type="Gene3D" id="1.20.1250.20">
    <property type="entry name" value="MFS general substrate transporter like domains"/>
    <property type="match status" value="2"/>
</dbReference>
<feature type="transmembrane region" description="Helical" evidence="2">
    <location>
        <begin position="233"/>
        <end position="254"/>
    </location>
</feature>
<feature type="transmembrane region" description="Helical" evidence="2">
    <location>
        <begin position="122"/>
        <end position="143"/>
    </location>
</feature>
<gene>
    <name evidence="4" type="ORF">CAPTEDRAFT_206774</name>
</gene>
<dbReference type="InterPro" id="IPR050327">
    <property type="entry name" value="Proton-linked_MCT"/>
</dbReference>
<comment type="subcellular location">
    <subcellularLocation>
        <location evidence="1">Membrane</location>
        <topology evidence="1">Multi-pass membrane protein</topology>
    </subcellularLocation>
</comment>
<sequence>MRSKNTISQMKDTYGLIWARPVAGVLAKRFTCRVTTVVGSLITCAGFVFAAYSPNVVMLIVSYGIFGGLGLGMMYVCSYVMVGSYFEERRALASGIATCGSGVGMFVIGPLTQLLIEHFTWHGAMLAFAGLVLNCCVLASTFIPIPKEDDDDDDEGAKVFDCSLLTDARFVIFCLSSFFILIGYFIPIMFIVELAEKHNVQRAAFLLSISGITNCSGRLIAGWLASKKVLDALTLYIIACVVGGAATMACTHLHTFITLATYSAVFGCFVACYVSMCPIILVELLGIDKLANTFGFLNFSRGVANLIGPPLAGWLVDIKQDHSLAFYIAGVFIICGGLVCMPLRYWKEPSDPSSSPGTVAVPGEIASLYSTQPGTDALTDKGSDDTNACTSIESSWL</sequence>
<proteinExistence type="predicted"/>
<reference evidence="5" key="3">
    <citation type="submission" date="2015-06" db="UniProtKB">
        <authorList>
            <consortium name="EnsemblMetazoa"/>
        </authorList>
    </citation>
    <scope>IDENTIFICATION</scope>
</reference>
<evidence type="ECO:0000256" key="2">
    <source>
        <dbReference type="SAM" id="Phobius"/>
    </source>
</evidence>
<name>R7U5T7_CAPTE</name>